<keyword evidence="1" id="KW-0812">Transmembrane</keyword>
<keyword evidence="3" id="KW-1185">Reference proteome</keyword>
<organism evidence="2 3">
    <name type="scientific">Butyrivibrio hungatei</name>
    <dbReference type="NCBI Taxonomy" id="185008"/>
    <lineage>
        <taxon>Bacteria</taxon>
        <taxon>Bacillati</taxon>
        <taxon>Bacillota</taxon>
        <taxon>Clostridia</taxon>
        <taxon>Lachnospirales</taxon>
        <taxon>Lachnospiraceae</taxon>
        <taxon>Butyrivibrio</taxon>
    </lineage>
</organism>
<feature type="transmembrane region" description="Helical" evidence="1">
    <location>
        <begin position="89"/>
        <end position="108"/>
    </location>
</feature>
<keyword evidence="1" id="KW-1133">Transmembrane helix</keyword>
<evidence type="ECO:0000313" key="2">
    <source>
        <dbReference type="EMBL" id="SCY45998.1"/>
    </source>
</evidence>
<sequence>MTDYRLNDEIQDNYQKINIKFLIVAAITIGAGVCVFIYDSPDRELYFLDLLFATIVLVAGCIGMVGALHKYKELPEGEFCCRPGKNSIVSARFSICVWFIAGLLWYGYYNTEDLTMGQVLFGAFQTVLILFSMINFLCSRVYGIVGNGDKYIKFGIMGQKEQRYSDIAYISRKIKWLLYYNAYNHEKEKLFGVNAFWQDADKLLRNVSEKVID</sequence>
<reference evidence="3" key="1">
    <citation type="submission" date="2016-10" db="EMBL/GenBank/DDBJ databases">
        <authorList>
            <person name="Varghese N."/>
            <person name="Submissions S."/>
        </authorList>
    </citation>
    <scope>NUCLEOTIDE SEQUENCE [LARGE SCALE GENOMIC DNA]</scope>
    <source>
        <strain evidence="3">XBD2006</strain>
    </source>
</reference>
<name>A0A1G5G5I1_9FIRM</name>
<evidence type="ECO:0000313" key="3">
    <source>
        <dbReference type="Proteomes" id="UP000183047"/>
    </source>
</evidence>
<protein>
    <submittedName>
        <fullName evidence="2">Uncharacterized protein</fullName>
    </submittedName>
</protein>
<dbReference type="RefSeq" id="WP_074463109.1">
    <property type="nucleotide sequence ID" value="NZ_FMUR01000018.1"/>
</dbReference>
<feature type="transmembrane region" description="Helical" evidence="1">
    <location>
        <begin position="50"/>
        <end position="68"/>
    </location>
</feature>
<dbReference type="AlphaFoldDB" id="A0A1G5G5I1"/>
<feature type="transmembrane region" description="Helical" evidence="1">
    <location>
        <begin position="21"/>
        <end position="38"/>
    </location>
</feature>
<accession>A0A1G5G5I1</accession>
<keyword evidence="1" id="KW-0472">Membrane</keyword>
<dbReference type="Proteomes" id="UP000183047">
    <property type="component" value="Unassembled WGS sequence"/>
</dbReference>
<gene>
    <name evidence="2" type="ORF">SAMN02910451_02691</name>
</gene>
<proteinExistence type="predicted"/>
<dbReference type="EMBL" id="FMUR01000018">
    <property type="protein sequence ID" value="SCY45998.1"/>
    <property type="molecule type" value="Genomic_DNA"/>
</dbReference>
<evidence type="ECO:0000256" key="1">
    <source>
        <dbReference type="SAM" id="Phobius"/>
    </source>
</evidence>
<feature type="transmembrane region" description="Helical" evidence="1">
    <location>
        <begin position="120"/>
        <end position="143"/>
    </location>
</feature>